<dbReference type="RefSeq" id="WP_271687523.1">
    <property type="nucleotide sequence ID" value="NZ_CP116423.1"/>
</dbReference>
<dbReference type="EMBL" id="CP116423">
    <property type="protein sequence ID" value="WCE69216.1"/>
    <property type="molecule type" value="Genomic_DNA"/>
</dbReference>
<name>A0AAX3LKN2_9RHOB</name>
<evidence type="ECO:0000256" key="2">
    <source>
        <dbReference type="ARBA" id="ARBA00022475"/>
    </source>
</evidence>
<feature type="transmembrane region" description="Helical" evidence="6">
    <location>
        <begin position="48"/>
        <end position="69"/>
    </location>
</feature>
<evidence type="ECO:0000256" key="1">
    <source>
        <dbReference type="ARBA" id="ARBA00004651"/>
    </source>
</evidence>
<accession>A0AAX3LKN2</accession>
<dbReference type="PANTHER" id="PTHR30086">
    <property type="entry name" value="ARGININE EXPORTER PROTEIN ARGO"/>
    <property type="match status" value="1"/>
</dbReference>
<evidence type="ECO:0000313" key="7">
    <source>
        <dbReference type="EMBL" id="WCE69216.1"/>
    </source>
</evidence>
<comment type="subcellular location">
    <subcellularLocation>
        <location evidence="1">Cell membrane</location>
        <topology evidence="1">Multi-pass membrane protein</topology>
    </subcellularLocation>
</comment>
<sequence length="208" mass="20644">MIEVLLKGVGVGVAVAAPVGPIGLLCIKRTLANGKASGMASGLGAASADAVYGFMVAAGLTATGILISYAEPMEIFGGLLIAILGALSIRAFLKGTGAEAKPADAKGARGLVPAFATTFALTISNPMTILAFVALVAGIGASAAASPGAAYVLVLGVFAGSALWWLFLVTAASTARSKITPSATRWLDLISGLVLLIWGCWIALGALA</sequence>
<keyword evidence="2" id="KW-1003">Cell membrane</keyword>
<keyword evidence="3 6" id="KW-0812">Transmembrane</keyword>
<feature type="transmembrane region" description="Helical" evidence="6">
    <location>
        <begin position="114"/>
        <end position="137"/>
    </location>
</feature>
<dbReference type="Proteomes" id="UP001210770">
    <property type="component" value="Chromosome"/>
</dbReference>
<proteinExistence type="predicted"/>
<feature type="transmembrane region" description="Helical" evidence="6">
    <location>
        <begin position="186"/>
        <end position="207"/>
    </location>
</feature>
<dbReference type="GO" id="GO:0015171">
    <property type="term" value="F:amino acid transmembrane transporter activity"/>
    <property type="evidence" value="ECO:0007669"/>
    <property type="project" value="TreeGrafter"/>
</dbReference>
<keyword evidence="4 6" id="KW-1133">Transmembrane helix</keyword>
<dbReference type="PANTHER" id="PTHR30086:SF20">
    <property type="entry name" value="ARGININE EXPORTER PROTEIN ARGO-RELATED"/>
    <property type="match status" value="1"/>
</dbReference>
<reference evidence="7" key="1">
    <citation type="submission" date="2023-01" db="EMBL/GenBank/DDBJ databases">
        <title>Comparative genomic analysis of cold water coral derived Sulfitobacter faviae: insights into their metabolism and habitat adaptation.</title>
        <authorList>
            <person name="Guo Y."/>
            <person name="Lin S."/>
            <person name="Huang Z."/>
            <person name="Tang K."/>
            <person name="Wang X."/>
        </authorList>
    </citation>
    <scope>NUCLEOTIDE SEQUENCE</scope>
    <source>
        <strain evidence="7">SCSIO W_1865</strain>
    </source>
</reference>
<dbReference type="InterPro" id="IPR001123">
    <property type="entry name" value="LeuE-type"/>
</dbReference>
<dbReference type="GO" id="GO:0005886">
    <property type="term" value="C:plasma membrane"/>
    <property type="evidence" value="ECO:0007669"/>
    <property type="project" value="UniProtKB-SubCell"/>
</dbReference>
<feature type="transmembrane region" description="Helical" evidence="6">
    <location>
        <begin position="149"/>
        <end position="174"/>
    </location>
</feature>
<evidence type="ECO:0000313" key="8">
    <source>
        <dbReference type="Proteomes" id="UP001210770"/>
    </source>
</evidence>
<feature type="transmembrane region" description="Helical" evidence="6">
    <location>
        <begin position="75"/>
        <end position="93"/>
    </location>
</feature>
<organism evidence="7 8">
    <name type="scientific">Sulfitobacter faviae</name>
    <dbReference type="NCBI Taxonomy" id="1775881"/>
    <lineage>
        <taxon>Bacteria</taxon>
        <taxon>Pseudomonadati</taxon>
        <taxon>Pseudomonadota</taxon>
        <taxon>Alphaproteobacteria</taxon>
        <taxon>Rhodobacterales</taxon>
        <taxon>Roseobacteraceae</taxon>
        <taxon>Sulfitobacter</taxon>
    </lineage>
</organism>
<dbReference type="Pfam" id="PF01810">
    <property type="entry name" value="LysE"/>
    <property type="match status" value="1"/>
</dbReference>
<feature type="transmembrane region" description="Helical" evidence="6">
    <location>
        <begin position="6"/>
        <end position="27"/>
    </location>
</feature>
<keyword evidence="5 6" id="KW-0472">Membrane</keyword>
<dbReference type="AlphaFoldDB" id="A0AAX3LKN2"/>
<evidence type="ECO:0000256" key="6">
    <source>
        <dbReference type="SAM" id="Phobius"/>
    </source>
</evidence>
<evidence type="ECO:0000256" key="4">
    <source>
        <dbReference type="ARBA" id="ARBA00022989"/>
    </source>
</evidence>
<protein>
    <submittedName>
        <fullName evidence="7">LysE family transporter</fullName>
    </submittedName>
</protein>
<evidence type="ECO:0000256" key="5">
    <source>
        <dbReference type="ARBA" id="ARBA00023136"/>
    </source>
</evidence>
<gene>
    <name evidence="7" type="ORF">PL336_10420</name>
</gene>
<evidence type="ECO:0000256" key="3">
    <source>
        <dbReference type="ARBA" id="ARBA00022692"/>
    </source>
</evidence>